<protein>
    <submittedName>
        <fullName evidence="2">Uncharacterized protein</fullName>
    </submittedName>
</protein>
<sequence length="341" mass="38629">MPVEIETRPGEYNEDIVDIVTADSDIESLMSFAIDQRAIIEAETSQIQYPEYQYDQILPVDYGQDPWADKVVRRIKDVRGTLKWGSPNNNDIPRVGVAYTMKEYDVYKREIGISYTNEDLIRAARTGINLSSDQDEACREITEQDKNTIALFGNVNKGMEGFFTSSLIPRMTATSNVKSICEAVTLTGGIQQAINFFWTPMQQVSLNQTKTIYRAQGIALSERDYGYLRSTHIPASGDTLLNFLQQKLNILFVPFWYLDHNNLPTVDDSDIEFIGLSNDIMMVFAMTLSVRASIYQCLLNLVLLISSAAVLLLSKMVNTEQAERKSVFLKRSCMLTCLIRM</sequence>
<keyword evidence="1" id="KW-0812">Transmembrane</keyword>
<proteinExistence type="predicted"/>
<dbReference type="AlphaFoldDB" id="A0A0H3ZS22"/>
<evidence type="ECO:0000256" key="1">
    <source>
        <dbReference type="SAM" id="Phobius"/>
    </source>
</evidence>
<name>A0A0H3ZS22_9VIBR</name>
<evidence type="ECO:0000313" key="2">
    <source>
        <dbReference type="EMBL" id="AKN36669.1"/>
    </source>
</evidence>
<organism evidence="2">
    <name type="scientific">Vibrio sp. FF_482</name>
    <dbReference type="NCBI Taxonomy" id="1652836"/>
    <lineage>
        <taxon>Bacteria</taxon>
        <taxon>Pseudomonadati</taxon>
        <taxon>Pseudomonadota</taxon>
        <taxon>Gammaproteobacteria</taxon>
        <taxon>Vibrionales</taxon>
        <taxon>Vibrionaceae</taxon>
        <taxon>Vibrio</taxon>
    </lineage>
</organism>
<reference evidence="2" key="1">
    <citation type="journal article" date="2015" name="MBio">
        <title>Eco-Evolutionary Dynamics of Episomes among Ecologically Cohesive Bacterial Populations.</title>
        <authorList>
            <person name="Xue H."/>
            <person name="Cordero O.X."/>
            <person name="Camas F.M."/>
            <person name="Trimble W."/>
            <person name="Meyer F."/>
            <person name="Guglielmini J."/>
            <person name="Rocha E.P."/>
            <person name="Polz M.F."/>
        </authorList>
    </citation>
    <scope>NUCLEOTIDE SEQUENCE</scope>
    <source>
        <strain evidence="2">FF_482</strain>
    </source>
</reference>
<keyword evidence="1" id="KW-0472">Membrane</keyword>
<dbReference type="EMBL" id="KP795504">
    <property type="protein sequence ID" value="AKN36669.1"/>
    <property type="molecule type" value="Genomic_DNA"/>
</dbReference>
<accession>A0A0H3ZS22</accession>
<keyword evidence="1" id="KW-1133">Transmembrane helix</keyword>
<dbReference type="Pfam" id="PF09950">
    <property type="entry name" value="Major_capside"/>
    <property type="match status" value="1"/>
</dbReference>
<feature type="transmembrane region" description="Helical" evidence="1">
    <location>
        <begin position="293"/>
        <end position="314"/>
    </location>
</feature>
<dbReference type="InterPro" id="IPR020049">
    <property type="entry name" value="Major_capsid-like"/>
</dbReference>